<evidence type="ECO:0000256" key="10">
    <source>
        <dbReference type="ARBA" id="ARBA00049325"/>
    </source>
</evidence>
<protein>
    <submittedName>
        <fullName evidence="12">Putative kynurenine aminotransferase glutamine transaminase k</fullName>
    </submittedName>
</protein>
<comment type="cofactor">
    <cofactor evidence="1">
        <name>pyridoxal 5'-phosphate</name>
        <dbReference type="ChEBI" id="CHEBI:597326"/>
    </cofactor>
</comment>
<evidence type="ECO:0000259" key="11">
    <source>
        <dbReference type="Pfam" id="PF00155"/>
    </source>
</evidence>
<dbReference type="FunFam" id="3.40.640.10:FF:000024">
    <property type="entry name" value="Kynurenine--oxoglutarate transaminase 3"/>
    <property type="match status" value="1"/>
</dbReference>
<keyword evidence="6" id="KW-0663">Pyridoxal phosphate</keyword>
<dbReference type="InterPro" id="IPR015421">
    <property type="entry name" value="PyrdxlP-dep_Trfase_major"/>
</dbReference>
<dbReference type="GO" id="GO:0047804">
    <property type="term" value="F:cysteine-S-conjugate beta-lyase activity"/>
    <property type="evidence" value="ECO:0007669"/>
    <property type="project" value="UniProtKB-EC"/>
</dbReference>
<dbReference type="InterPro" id="IPR015422">
    <property type="entry name" value="PyrdxlP-dep_Trfase_small"/>
</dbReference>
<dbReference type="GO" id="GO:0016212">
    <property type="term" value="F:kynurenine-oxoglutarate transaminase activity"/>
    <property type="evidence" value="ECO:0007669"/>
    <property type="project" value="TreeGrafter"/>
</dbReference>
<dbReference type="InterPro" id="IPR051326">
    <property type="entry name" value="Kynurenine-oxoglutarate_AT"/>
</dbReference>
<dbReference type="CDD" id="cd00609">
    <property type="entry name" value="AAT_like"/>
    <property type="match status" value="1"/>
</dbReference>
<reference evidence="12" key="1">
    <citation type="journal article" date="2017" name="Ticks Tick Borne Dis.">
        <title>An insight into the sialome of Hyalomma excavatum.</title>
        <authorList>
            <person name="Ribeiro J.M."/>
            <person name="Slovak M."/>
            <person name="Francischetti I.M."/>
        </authorList>
    </citation>
    <scope>NUCLEOTIDE SEQUENCE</scope>
    <source>
        <strain evidence="12">Samish</strain>
        <tissue evidence="12">Salivary glands</tissue>
    </source>
</reference>
<keyword evidence="7" id="KW-0007">Acetylation</keyword>
<dbReference type="InterPro" id="IPR004839">
    <property type="entry name" value="Aminotransferase_I/II_large"/>
</dbReference>
<sequence length="456" mass="50793">MLRALKFLVTTSSSRYAPLLGTKGLPINSVSTAFYSVTQNKMAKMEVAKRVQGMQDSVWVEFIQLAQETKPINLGQGFPDFPPPDFVVKALQEAAAGNSLHQYTRGYGHLRLVNALANMYSRLTGRQIDAQKEVLVTVGAYEALYTTILGLVNPGDEVIIIEPFFDCYEPMTLMAGGVPVFIPLRPRKEGQISSADWVLDPKELASKFTSKTKMIIVNTPHNPIGKVFSMEELEMIAELCKKHDVICVMDEVYEWIIYEGAKHIRMNTLPGMWERTITIGSAGKTFSVTGWKVGWAYGPQNLLKGLQLIHQNCIYTLSTLLQEAVAVGLEKEMEKIDNPEGYWKSLSSSLQKKRDFLCSFLSSVGMTPTVPEGGYFLVCDFSKLASTVKLEGNEPRDYLFAKWLSRAKKLQGIPPSAFYGANNKHLAQDLIRFCFIKDDSTLQKAADILSALKATS</sequence>
<comment type="subunit">
    <text evidence="3">Homodimer.</text>
</comment>
<evidence type="ECO:0000256" key="6">
    <source>
        <dbReference type="ARBA" id="ARBA00022898"/>
    </source>
</evidence>
<dbReference type="FunFam" id="3.90.1150.10:FF:000021">
    <property type="entry name" value="Kynurenine--oxoglutarate transaminase 3"/>
    <property type="match status" value="1"/>
</dbReference>
<evidence type="ECO:0000256" key="5">
    <source>
        <dbReference type="ARBA" id="ARBA00022679"/>
    </source>
</evidence>
<name>A0A131XFA5_9ACAR</name>
<evidence type="ECO:0000256" key="2">
    <source>
        <dbReference type="ARBA" id="ARBA00007441"/>
    </source>
</evidence>
<dbReference type="FunFam" id="3.90.1150.10:FF:000275">
    <property type="entry name" value="kynurenine--oxoglutarate transaminase 1"/>
    <property type="match status" value="1"/>
</dbReference>
<dbReference type="Gene3D" id="3.40.640.10">
    <property type="entry name" value="Type I PLP-dependent aspartate aminotransferase-like (Major domain)"/>
    <property type="match status" value="1"/>
</dbReference>
<keyword evidence="8" id="KW-0456">Lyase</keyword>
<dbReference type="InterPro" id="IPR015424">
    <property type="entry name" value="PyrdxlP-dep_Trfase"/>
</dbReference>
<dbReference type="Gene3D" id="3.90.1150.10">
    <property type="entry name" value="Aspartate Aminotransferase, domain 1"/>
    <property type="match status" value="1"/>
</dbReference>
<dbReference type="GO" id="GO:0005739">
    <property type="term" value="C:mitochondrion"/>
    <property type="evidence" value="ECO:0007669"/>
    <property type="project" value="TreeGrafter"/>
</dbReference>
<dbReference type="PANTHER" id="PTHR43807">
    <property type="entry name" value="FI04487P"/>
    <property type="match status" value="1"/>
</dbReference>
<dbReference type="AlphaFoldDB" id="A0A131XFA5"/>
<dbReference type="EMBL" id="GEFH01003791">
    <property type="protein sequence ID" value="JAP64790.1"/>
    <property type="molecule type" value="mRNA"/>
</dbReference>
<dbReference type="GO" id="GO:0070189">
    <property type="term" value="P:kynurenine metabolic process"/>
    <property type="evidence" value="ECO:0007669"/>
    <property type="project" value="UniProtKB-ARBA"/>
</dbReference>
<organism evidence="12">
    <name type="scientific">Hyalomma excavatum</name>
    <dbReference type="NCBI Taxonomy" id="257692"/>
    <lineage>
        <taxon>Eukaryota</taxon>
        <taxon>Metazoa</taxon>
        <taxon>Ecdysozoa</taxon>
        <taxon>Arthropoda</taxon>
        <taxon>Chelicerata</taxon>
        <taxon>Arachnida</taxon>
        <taxon>Acari</taxon>
        <taxon>Parasitiformes</taxon>
        <taxon>Ixodida</taxon>
        <taxon>Ixodoidea</taxon>
        <taxon>Ixodidae</taxon>
        <taxon>Hyalomminae</taxon>
        <taxon>Hyalomma</taxon>
    </lineage>
</organism>
<comment type="catalytic activity">
    <reaction evidence="10">
        <text>an S-substituted L-cysteine + H2O = a thiol + pyruvate + NH4(+)</text>
        <dbReference type="Rhea" id="RHEA:18121"/>
        <dbReference type="ChEBI" id="CHEBI:15361"/>
        <dbReference type="ChEBI" id="CHEBI:15377"/>
        <dbReference type="ChEBI" id="CHEBI:28938"/>
        <dbReference type="ChEBI" id="CHEBI:29256"/>
        <dbReference type="ChEBI" id="CHEBI:58717"/>
        <dbReference type="EC" id="4.4.1.13"/>
    </reaction>
    <physiologicalReaction direction="left-to-right" evidence="10">
        <dbReference type="Rhea" id="RHEA:18122"/>
    </physiologicalReaction>
</comment>
<feature type="domain" description="Aminotransferase class I/classII large" evidence="11">
    <location>
        <begin position="70"/>
        <end position="447"/>
    </location>
</feature>
<proteinExistence type="evidence at transcript level"/>
<comment type="similarity">
    <text evidence="2">Belongs to the class-I pyridoxal-phosphate-dependent aminotransferase family.</text>
</comment>
<evidence type="ECO:0000256" key="1">
    <source>
        <dbReference type="ARBA" id="ARBA00001933"/>
    </source>
</evidence>
<evidence type="ECO:0000313" key="12">
    <source>
        <dbReference type="EMBL" id="JAP64790.1"/>
    </source>
</evidence>
<dbReference type="GO" id="GO:0030170">
    <property type="term" value="F:pyridoxal phosphate binding"/>
    <property type="evidence" value="ECO:0007669"/>
    <property type="project" value="InterPro"/>
</dbReference>
<evidence type="ECO:0000256" key="4">
    <source>
        <dbReference type="ARBA" id="ARBA00022576"/>
    </source>
</evidence>
<accession>A0A131XFA5</accession>
<evidence type="ECO:0000256" key="8">
    <source>
        <dbReference type="ARBA" id="ARBA00023239"/>
    </source>
</evidence>
<dbReference type="SUPFAM" id="SSF53383">
    <property type="entry name" value="PLP-dependent transferases"/>
    <property type="match status" value="1"/>
</dbReference>
<evidence type="ECO:0000256" key="9">
    <source>
        <dbReference type="ARBA" id="ARBA00024016"/>
    </source>
</evidence>
<keyword evidence="4 12" id="KW-0032">Aminotransferase</keyword>
<keyword evidence="5 12" id="KW-0808">Transferase</keyword>
<evidence type="ECO:0000256" key="7">
    <source>
        <dbReference type="ARBA" id="ARBA00022990"/>
    </source>
</evidence>
<comment type="pathway">
    <text evidence="9">Amino-acid degradation; L-kynurenine degradation; kynurenate from L-kynurenine: step 1/2.</text>
</comment>
<evidence type="ECO:0000256" key="3">
    <source>
        <dbReference type="ARBA" id="ARBA00011738"/>
    </source>
</evidence>
<dbReference type="PANTHER" id="PTHR43807:SF20">
    <property type="entry name" value="FI04487P"/>
    <property type="match status" value="1"/>
</dbReference>
<dbReference type="Pfam" id="PF00155">
    <property type="entry name" value="Aminotran_1_2"/>
    <property type="match status" value="1"/>
</dbReference>